<protein>
    <submittedName>
        <fullName evidence="2">Uncharacterized protein</fullName>
    </submittedName>
</protein>
<dbReference type="AlphaFoldDB" id="A0A918T2H6"/>
<gene>
    <name evidence="2" type="ORF">GCM10010305_31610</name>
</gene>
<feature type="compositionally biased region" description="Basic residues" evidence="1">
    <location>
        <begin position="73"/>
        <end position="82"/>
    </location>
</feature>
<accession>A0A918T2H6</accession>
<name>A0A918T2H6_9ACTN</name>
<dbReference type="EMBL" id="BMUL01000007">
    <property type="protein sequence ID" value="GHA85481.1"/>
    <property type="molecule type" value="Genomic_DNA"/>
</dbReference>
<feature type="region of interest" description="Disordered" evidence="1">
    <location>
        <begin position="1"/>
        <end position="21"/>
    </location>
</feature>
<dbReference type="Proteomes" id="UP000644020">
    <property type="component" value="Unassembled WGS sequence"/>
</dbReference>
<sequence>MDRSKRRASSYPEPGFSSRETRIACSSAMPPILLCNGLHSKAGGGETRLTARRPPGAPSGRTVRKAGANAPARGRRGRVRTA</sequence>
<reference evidence="2" key="1">
    <citation type="journal article" date="2014" name="Int. J. Syst. Evol. Microbiol.">
        <title>Complete genome sequence of Corynebacterium casei LMG S-19264T (=DSM 44701T), isolated from a smear-ripened cheese.</title>
        <authorList>
            <consortium name="US DOE Joint Genome Institute (JGI-PGF)"/>
            <person name="Walter F."/>
            <person name="Albersmeier A."/>
            <person name="Kalinowski J."/>
            <person name="Ruckert C."/>
        </authorList>
    </citation>
    <scope>NUCLEOTIDE SEQUENCE</scope>
    <source>
        <strain evidence="2">JCM 4518</strain>
    </source>
</reference>
<comment type="caution">
    <text evidence="2">The sequence shown here is derived from an EMBL/GenBank/DDBJ whole genome shotgun (WGS) entry which is preliminary data.</text>
</comment>
<organism evidence="2 3">
    <name type="scientific">Streptomyces termitum</name>
    <dbReference type="NCBI Taxonomy" id="67368"/>
    <lineage>
        <taxon>Bacteria</taxon>
        <taxon>Bacillati</taxon>
        <taxon>Actinomycetota</taxon>
        <taxon>Actinomycetes</taxon>
        <taxon>Kitasatosporales</taxon>
        <taxon>Streptomycetaceae</taxon>
        <taxon>Streptomyces</taxon>
    </lineage>
</organism>
<reference evidence="2" key="2">
    <citation type="submission" date="2020-09" db="EMBL/GenBank/DDBJ databases">
        <authorList>
            <person name="Sun Q."/>
            <person name="Ohkuma M."/>
        </authorList>
    </citation>
    <scope>NUCLEOTIDE SEQUENCE</scope>
    <source>
        <strain evidence="2">JCM 4518</strain>
    </source>
</reference>
<keyword evidence="3" id="KW-1185">Reference proteome</keyword>
<feature type="region of interest" description="Disordered" evidence="1">
    <location>
        <begin position="40"/>
        <end position="82"/>
    </location>
</feature>
<evidence type="ECO:0000313" key="2">
    <source>
        <dbReference type="EMBL" id="GHA85481.1"/>
    </source>
</evidence>
<evidence type="ECO:0000256" key="1">
    <source>
        <dbReference type="SAM" id="MobiDB-lite"/>
    </source>
</evidence>
<evidence type="ECO:0000313" key="3">
    <source>
        <dbReference type="Proteomes" id="UP000644020"/>
    </source>
</evidence>
<proteinExistence type="predicted"/>